<comment type="caution">
    <text evidence="1">The sequence shown here is derived from an EMBL/GenBank/DDBJ whole genome shotgun (WGS) entry which is preliminary data.</text>
</comment>
<reference evidence="1" key="1">
    <citation type="submission" date="2022-12" db="EMBL/GenBank/DDBJ databases">
        <title>Genome assemblies of Blomia tropicalis.</title>
        <authorList>
            <person name="Cui Y."/>
        </authorList>
    </citation>
    <scope>NUCLEOTIDE SEQUENCE</scope>
    <source>
        <tissue evidence="1">Adult mites</tissue>
    </source>
</reference>
<evidence type="ECO:0000313" key="1">
    <source>
        <dbReference type="EMBL" id="KAJ6225787.1"/>
    </source>
</evidence>
<dbReference type="AlphaFoldDB" id="A0A9Q0MHG3"/>
<keyword evidence="2" id="KW-1185">Reference proteome</keyword>
<protein>
    <submittedName>
        <fullName evidence="1">Uncharacterized protein</fullName>
    </submittedName>
</protein>
<dbReference type="Proteomes" id="UP001142055">
    <property type="component" value="Chromosome 1"/>
</dbReference>
<sequence length="431" mass="48781">MFRSLIQTDTYDCYCSSYEHLIMKLNHLPPSINKEWLCTKLSQTMEQLLSEQLSFMELNCNNIEDCDNSEDCSNSDTYTPTSCSDDTINSGSSDSLEPIDLDSSCSSNVSLIDSPEDDSDTSQDAIWLPSSIDQMKQYVTTKTVNKRDDIPILRFFIPIGQIKTLKKSSPKIPKQLTMLEPDENNNSYVHEPTNADTNVQLLASKGNEMERIILPTNVKSLVDFKLKRRFNRVMTLLKIKGKKSNEKSIQTVDSVDCIHTNGEDNVNNIPLNQAMSPINSTTETICNELDTEVKSCIDLIDSGIADTSSISSLNSLYNYSPICDNFDSESDYTPDMDELSIFNYGQQEGEREHEKVDSSTSKKTNLRKMSNRISKMVSSIAHGDKNRNQSDANYNDTAICNDSQCKHSHWIESIEEAYDNYWKQLDEPIKP</sequence>
<accession>A0A9Q0MHG3</accession>
<gene>
    <name evidence="1" type="ORF">RDWZM_004332</name>
</gene>
<evidence type="ECO:0000313" key="2">
    <source>
        <dbReference type="Proteomes" id="UP001142055"/>
    </source>
</evidence>
<organism evidence="1 2">
    <name type="scientific">Blomia tropicalis</name>
    <name type="common">Mite</name>
    <dbReference type="NCBI Taxonomy" id="40697"/>
    <lineage>
        <taxon>Eukaryota</taxon>
        <taxon>Metazoa</taxon>
        <taxon>Ecdysozoa</taxon>
        <taxon>Arthropoda</taxon>
        <taxon>Chelicerata</taxon>
        <taxon>Arachnida</taxon>
        <taxon>Acari</taxon>
        <taxon>Acariformes</taxon>
        <taxon>Sarcoptiformes</taxon>
        <taxon>Astigmata</taxon>
        <taxon>Glycyphagoidea</taxon>
        <taxon>Echimyopodidae</taxon>
        <taxon>Blomia</taxon>
    </lineage>
</organism>
<dbReference type="EMBL" id="JAPWDV010000001">
    <property type="protein sequence ID" value="KAJ6225787.1"/>
    <property type="molecule type" value="Genomic_DNA"/>
</dbReference>
<proteinExistence type="predicted"/>
<name>A0A9Q0MHG3_BLOTA</name>